<evidence type="ECO:0000313" key="7">
    <source>
        <dbReference type="Proteomes" id="UP000607197"/>
    </source>
</evidence>
<dbReference type="InterPro" id="IPR011059">
    <property type="entry name" value="Metal-dep_hydrolase_composite"/>
</dbReference>
<dbReference type="GO" id="GO:0050270">
    <property type="term" value="F:S-adenosylhomocysteine deaminase activity"/>
    <property type="evidence" value="ECO:0007669"/>
    <property type="project" value="UniProtKB-UniRule"/>
</dbReference>
<gene>
    <name evidence="4" type="primary">mtaD</name>
    <name evidence="6" type="ORF">GCM10009039_00430</name>
</gene>
<evidence type="ECO:0000256" key="3">
    <source>
        <dbReference type="ARBA" id="ARBA00022833"/>
    </source>
</evidence>
<dbReference type="InterPro" id="IPR006680">
    <property type="entry name" value="Amidohydro-rel"/>
</dbReference>
<evidence type="ECO:0000313" key="6">
    <source>
        <dbReference type="EMBL" id="GGL46008.1"/>
    </source>
</evidence>
<dbReference type="HAMAP" id="MF_01281">
    <property type="entry name" value="MTA_SAH_deamin"/>
    <property type="match status" value="1"/>
</dbReference>
<feature type="binding site" evidence="4">
    <location>
        <position position="245"/>
    </location>
    <ligand>
        <name>substrate</name>
    </ligand>
</feature>
<dbReference type="Gene3D" id="2.30.40.10">
    <property type="entry name" value="Urease, subunit C, domain 1"/>
    <property type="match status" value="1"/>
</dbReference>
<dbReference type="CDD" id="cd01298">
    <property type="entry name" value="ATZ_TRZ_like"/>
    <property type="match status" value="1"/>
</dbReference>
<dbReference type="Pfam" id="PF01979">
    <property type="entry name" value="Amidohydro_1"/>
    <property type="match status" value="1"/>
</dbReference>
<evidence type="ECO:0000256" key="4">
    <source>
        <dbReference type="HAMAP-Rule" id="MF_01281"/>
    </source>
</evidence>
<keyword evidence="1 4" id="KW-0479">Metal-binding</keyword>
<comment type="cofactor">
    <cofactor evidence="4">
        <name>Zn(2+)</name>
        <dbReference type="ChEBI" id="CHEBI:29105"/>
    </cofactor>
    <text evidence="4">Binds 1 zinc ion per subunit.</text>
</comment>
<protein>
    <recommendedName>
        <fullName evidence="4">5-methylthioadenosine/S-adenosylhomocysteine deaminase</fullName>
        <shortName evidence="4">MTA/SAH deaminase</shortName>
        <ecNumber evidence="4">3.5.4.28</ecNumber>
        <ecNumber evidence="4">3.5.4.31</ecNumber>
    </recommendedName>
</protein>
<comment type="caution">
    <text evidence="6">The sequence shown here is derived from an EMBL/GenBank/DDBJ whole genome shotgun (WGS) entry which is preliminary data.</text>
</comment>
<evidence type="ECO:0000259" key="5">
    <source>
        <dbReference type="Pfam" id="PF01979"/>
    </source>
</evidence>
<reference evidence="6" key="1">
    <citation type="journal article" date="2014" name="Int. J. Syst. Evol. Microbiol.">
        <title>Complete genome sequence of Corynebacterium casei LMG S-19264T (=DSM 44701T), isolated from a smear-ripened cheese.</title>
        <authorList>
            <consortium name="US DOE Joint Genome Institute (JGI-PGF)"/>
            <person name="Walter F."/>
            <person name="Albersmeier A."/>
            <person name="Kalinowski J."/>
            <person name="Ruckert C."/>
        </authorList>
    </citation>
    <scope>NUCLEOTIDE SEQUENCE</scope>
    <source>
        <strain evidence="6">JCM 19596</strain>
    </source>
</reference>
<comment type="catalytic activity">
    <reaction evidence="4">
        <text>S-methyl-5'-thioadenosine + H2O + H(+) = S-methyl-5'-thioinosine + NH4(+)</text>
        <dbReference type="Rhea" id="RHEA:25025"/>
        <dbReference type="ChEBI" id="CHEBI:15377"/>
        <dbReference type="ChEBI" id="CHEBI:15378"/>
        <dbReference type="ChEBI" id="CHEBI:17509"/>
        <dbReference type="ChEBI" id="CHEBI:28938"/>
        <dbReference type="ChEBI" id="CHEBI:48595"/>
        <dbReference type="EC" id="3.5.4.31"/>
    </reaction>
</comment>
<dbReference type="PANTHER" id="PTHR43794">
    <property type="entry name" value="AMINOHYDROLASE SSNA-RELATED"/>
    <property type="match status" value="1"/>
</dbReference>
<dbReference type="InterPro" id="IPR032466">
    <property type="entry name" value="Metal_Hydrolase"/>
</dbReference>
<accession>A0A830FGV3</accession>
<dbReference type="EC" id="3.5.4.31" evidence="4"/>
<dbReference type="SUPFAM" id="SSF51338">
    <property type="entry name" value="Composite domain of metallo-dependent hydrolases"/>
    <property type="match status" value="1"/>
</dbReference>
<comment type="catalytic activity">
    <reaction evidence="4">
        <text>S-adenosyl-L-homocysteine + H2O + H(+) = S-inosyl-L-homocysteine + NH4(+)</text>
        <dbReference type="Rhea" id="RHEA:20716"/>
        <dbReference type="ChEBI" id="CHEBI:15377"/>
        <dbReference type="ChEBI" id="CHEBI:15378"/>
        <dbReference type="ChEBI" id="CHEBI:28938"/>
        <dbReference type="ChEBI" id="CHEBI:57856"/>
        <dbReference type="ChEBI" id="CHEBI:57985"/>
        <dbReference type="EC" id="3.5.4.28"/>
    </reaction>
</comment>
<proteinExistence type="inferred from homology"/>
<keyword evidence="3 4" id="KW-0862">Zinc</keyword>
<evidence type="ECO:0000256" key="2">
    <source>
        <dbReference type="ARBA" id="ARBA00022801"/>
    </source>
</evidence>
<evidence type="ECO:0000256" key="1">
    <source>
        <dbReference type="ARBA" id="ARBA00022723"/>
    </source>
</evidence>
<dbReference type="EC" id="3.5.4.28" evidence="4"/>
<comment type="function">
    <text evidence="4">Catalyzes the deamination of 5-methylthioadenosine and S-adenosyl-L-homocysteine into 5-methylthioinosine and S-inosyl-L-homocysteine, respectively. Is also able to deaminate adenosine.</text>
</comment>
<dbReference type="EMBL" id="BMPG01000001">
    <property type="protein sequence ID" value="GGL46008.1"/>
    <property type="molecule type" value="Genomic_DNA"/>
</dbReference>
<dbReference type="Proteomes" id="UP000607197">
    <property type="component" value="Unassembled WGS sequence"/>
</dbReference>
<sequence length="458" mass="48229">MPAVHPLDTPLFLTRGARSVIGPAKEAAAHAGTMSTLQITDGRVLLPDMSVETGDVLVNQDSGDIVAVGDVETGDETLNADGCLIMPGLVNAHTHAAMSLLRGYADDKPLDAWLREDIWPAEASLTPEDVRAGTELALLEFIESGVTSFADMYFHEPEVVDAVADAGLRARLGHGVVTVGKDEADAVADNEESLAFAREYDGAADGRVKTAYMPHSLTTVDEALLREFTAEAREAGVPLHFHANETRDEVDPIVEERGMRPLAYADDLGMLTDEDFVAHGVHSDASEIELLAERGTAVVHCPASNMKLASGAAPVQAYREAGATVALGTDGAASNNDLDVFDEMRDAAMLGKLAAEDASAVPAEAAVDMATRGGADALGFDAGRIEPGANADLAVVDFSATHLTPVHDYVSHLAYAARGSDVRHTVCDGRVLMRDREVETLDADAVRARAADAAANLD</sequence>
<keyword evidence="2 4" id="KW-0378">Hydrolase</keyword>
<dbReference type="SUPFAM" id="SSF51556">
    <property type="entry name" value="Metallo-dependent hydrolases"/>
    <property type="match status" value="1"/>
</dbReference>
<dbReference type="FunFam" id="3.20.20.140:FF:000014">
    <property type="entry name" value="5-methylthioadenosine/S-adenosylhomocysteine deaminase"/>
    <property type="match status" value="1"/>
</dbReference>
<organism evidence="6 7">
    <name type="scientific">Halocalculus aciditolerans</name>
    <dbReference type="NCBI Taxonomy" id="1383812"/>
    <lineage>
        <taxon>Archaea</taxon>
        <taxon>Methanobacteriati</taxon>
        <taxon>Methanobacteriota</taxon>
        <taxon>Stenosarchaea group</taxon>
        <taxon>Halobacteria</taxon>
        <taxon>Halobacteriales</taxon>
        <taxon>Halobacteriaceae</taxon>
        <taxon>Halocalculus</taxon>
    </lineage>
</organism>
<feature type="binding site" evidence="4">
    <location>
        <position position="122"/>
    </location>
    <ligand>
        <name>substrate</name>
    </ligand>
</feature>
<feature type="binding site" evidence="4">
    <location>
        <position position="242"/>
    </location>
    <ligand>
        <name>Zn(2+)</name>
        <dbReference type="ChEBI" id="CHEBI:29105"/>
    </ligand>
</feature>
<feature type="binding site" evidence="4">
    <location>
        <position position="93"/>
    </location>
    <ligand>
        <name>Zn(2+)</name>
        <dbReference type="ChEBI" id="CHEBI:29105"/>
    </ligand>
</feature>
<dbReference type="Gene3D" id="3.20.20.140">
    <property type="entry name" value="Metal-dependent hydrolases"/>
    <property type="match status" value="1"/>
</dbReference>
<keyword evidence="7" id="KW-1185">Reference proteome</keyword>
<dbReference type="InterPro" id="IPR023512">
    <property type="entry name" value="Deaminase_MtaD/DadD"/>
</dbReference>
<reference evidence="6" key="2">
    <citation type="submission" date="2020-09" db="EMBL/GenBank/DDBJ databases">
        <authorList>
            <person name="Sun Q."/>
            <person name="Ohkuma M."/>
        </authorList>
    </citation>
    <scope>NUCLEOTIDE SEQUENCE</scope>
    <source>
        <strain evidence="6">JCM 19596</strain>
    </source>
</reference>
<feature type="binding site" evidence="4">
    <location>
        <position position="330"/>
    </location>
    <ligand>
        <name>substrate</name>
    </ligand>
</feature>
<dbReference type="AlphaFoldDB" id="A0A830FGV3"/>
<comment type="similarity">
    <text evidence="4">Belongs to the metallo-dependent hydrolases superfamily. MTA/SAH deaminase family.</text>
</comment>
<dbReference type="InterPro" id="IPR050287">
    <property type="entry name" value="MTA/SAH_deaminase"/>
</dbReference>
<feature type="binding site" evidence="4">
    <location>
        <position position="330"/>
    </location>
    <ligand>
        <name>Zn(2+)</name>
        <dbReference type="ChEBI" id="CHEBI:29105"/>
    </ligand>
</feature>
<feature type="binding site" evidence="4">
    <location>
        <position position="95"/>
    </location>
    <ligand>
        <name>Zn(2+)</name>
        <dbReference type="ChEBI" id="CHEBI:29105"/>
    </ligand>
</feature>
<dbReference type="PANTHER" id="PTHR43794:SF11">
    <property type="entry name" value="AMIDOHYDROLASE-RELATED DOMAIN-CONTAINING PROTEIN"/>
    <property type="match status" value="1"/>
</dbReference>
<feature type="binding site" evidence="4">
    <location>
        <position position="215"/>
    </location>
    <ligand>
        <name>substrate</name>
    </ligand>
</feature>
<dbReference type="GO" id="GO:0046872">
    <property type="term" value="F:metal ion binding"/>
    <property type="evidence" value="ECO:0007669"/>
    <property type="project" value="UniProtKB-KW"/>
</dbReference>
<name>A0A830FGV3_9EURY</name>
<dbReference type="GO" id="GO:0090614">
    <property type="term" value="F:5'-methylthioadenosine deaminase activity"/>
    <property type="evidence" value="ECO:0007669"/>
    <property type="project" value="UniProtKB-UniRule"/>
</dbReference>
<feature type="domain" description="Amidohydrolase-related" evidence="5">
    <location>
        <begin position="85"/>
        <end position="431"/>
    </location>
</feature>
<comment type="caution">
    <text evidence="4">Lacks conserved residue(s) required for the propagation of feature annotation.</text>
</comment>